<feature type="region of interest" description="Disordered" evidence="2">
    <location>
        <begin position="624"/>
        <end position="649"/>
    </location>
</feature>
<proteinExistence type="predicted"/>
<feature type="compositionally biased region" description="Low complexity" evidence="2">
    <location>
        <begin position="15"/>
        <end position="32"/>
    </location>
</feature>
<sequence length="840" mass="96267">MMISDDHKYTAGLMQQQQKQQPPPSSSSSSVNHLQSSSLTIYDNNHHLQLTQKKSISSSRIRLGLRCLCSLDDKQQQPFDQIFSCNEQITNISECIFEQYISRLTTNYINTLIILSGQYLEIIQLQNTLISLTLTHLHSFVKDKTKIFILRISIQEFSCEKPEDILTTKGKFLLLPSDYTTSCPIQTTEYINKIYLDHQSYPILITFHLINRLSNKTCVQLHILSTNDNNNDDDEKKSPNNQEEFSNLLMSLSLSIPSNRQKQSYHLSNKRNSHEQSLFSLTSILNEYVINIGEHFLYILTTITNDKHLKYWSKIQRLLKTKRSRLRMSRDSASIETVINRPNEEIWVDGPLSSSINKTEIWIDGPRKFCPRSPKFSPKKSTLKHRSTPMHTKAKLSTIIPPYSQHDIDETTSSNTFDTESIVSSHCHLPVLPVFKDHSLLAFRSNHTLTKPKPIITDPVKLNLKLSTNKLNDDLEMLEKTLETLLVPTPIVPNIKTDNETIMSKSLNRIDQLSSLMSNDEKSKRLSRIVSPTRFEKILLTNNNHHPSTPNSPLIIPRNRRLRTSNKPQVPLRTTSLAETTSRPSIFQRLFGLRSSNPQQSIVIQSPPSSPLISPLTVTLDSHDDLMPLTTSSTASSASGRASSSGYESMSNTILEEMLASMPTNITNTNNSIKIRSKSTRKEDRRPNSNNSRSNSVIRDKSIQQQRLFQLKHRQNELKLELAMMKTFLLMDKNKTFDRTDTLHSTITNSPMRTIMSNNYDEEHELEKDIENLERRKNLHENELTDNPSPIKRFIKSDLLHTQTVRAKDLSYMEDISKINESRVSNAVNQINAVTEEFTK</sequence>
<gene>
    <name evidence="3" type="ORF">VCS650_LOCUS22698</name>
</gene>
<dbReference type="Proteomes" id="UP000663891">
    <property type="component" value="Unassembled WGS sequence"/>
</dbReference>
<protein>
    <submittedName>
        <fullName evidence="3">Uncharacterized protein</fullName>
    </submittedName>
</protein>
<accession>A0A814SJL6</accession>
<feature type="compositionally biased region" description="Low complexity" evidence="2">
    <location>
        <begin position="630"/>
        <end position="646"/>
    </location>
</feature>
<feature type="region of interest" description="Disordered" evidence="2">
    <location>
        <begin position="662"/>
        <end position="701"/>
    </location>
</feature>
<feature type="region of interest" description="Disordered" evidence="2">
    <location>
        <begin position="1"/>
        <end position="32"/>
    </location>
</feature>
<reference evidence="3" key="1">
    <citation type="submission" date="2021-02" db="EMBL/GenBank/DDBJ databases">
        <authorList>
            <person name="Nowell W R."/>
        </authorList>
    </citation>
    <scope>NUCLEOTIDE SEQUENCE</scope>
</reference>
<feature type="coiled-coil region" evidence="1">
    <location>
        <begin position="756"/>
        <end position="783"/>
    </location>
</feature>
<dbReference type="OrthoDB" id="10030056at2759"/>
<organism evidence="3 4">
    <name type="scientific">Adineta steineri</name>
    <dbReference type="NCBI Taxonomy" id="433720"/>
    <lineage>
        <taxon>Eukaryota</taxon>
        <taxon>Metazoa</taxon>
        <taxon>Spiralia</taxon>
        <taxon>Gnathifera</taxon>
        <taxon>Rotifera</taxon>
        <taxon>Eurotatoria</taxon>
        <taxon>Bdelloidea</taxon>
        <taxon>Adinetida</taxon>
        <taxon>Adinetidae</taxon>
        <taxon>Adineta</taxon>
    </lineage>
</organism>
<evidence type="ECO:0000256" key="2">
    <source>
        <dbReference type="SAM" id="MobiDB-lite"/>
    </source>
</evidence>
<comment type="caution">
    <text evidence="3">The sequence shown here is derived from an EMBL/GenBank/DDBJ whole genome shotgun (WGS) entry which is preliminary data.</text>
</comment>
<keyword evidence="1" id="KW-0175">Coiled coil</keyword>
<name>A0A814SJL6_9BILA</name>
<feature type="compositionally biased region" description="Low complexity" evidence="2">
    <location>
        <begin position="664"/>
        <end position="674"/>
    </location>
</feature>
<evidence type="ECO:0000313" key="4">
    <source>
        <dbReference type="Proteomes" id="UP000663891"/>
    </source>
</evidence>
<dbReference type="AlphaFoldDB" id="A0A814SJL6"/>
<evidence type="ECO:0000256" key="1">
    <source>
        <dbReference type="SAM" id="Coils"/>
    </source>
</evidence>
<dbReference type="EMBL" id="CAJNON010000259">
    <property type="protein sequence ID" value="CAF1148980.1"/>
    <property type="molecule type" value="Genomic_DNA"/>
</dbReference>
<evidence type="ECO:0000313" key="3">
    <source>
        <dbReference type="EMBL" id="CAF1148980.1"/>
    </source>
</evidence>